<dbReference type="AlphaFoldDB" id="A0A8A0RRE6"/>
<dbReference type="InterPro" id="IPR009923">
    <property type="entry name" value="Dodecin"/>
</dbReference>
<dbReference type="SUPFAM" id="SSF89807">
    <property type="entry name" value="Dodecin-like"/>
    <property type="match status" value="1"/>
</dbReference>
<dbReference type="RefSeq" id="WP_206707408.1">
    <property type="nucleotide sequence ID" value="NZ_CP059066.1"/>
</dbReference>
<name>A0A8A0RRE6_9FIRM</name>
<dbReference type="PANTHER" id="PTHR39324:SF1">
    <property type="entry name" value="CALCIUM DODECIN"/>
    <property type="match status" value="1"/>
</dbReference>
<accession>A0A8A0RRE6</accession>
<dbReference type="KEGG" id="kme:H0A61_02480"/>
<reference evidence="1" key="1">
    <citation type="submission" date="2020-07" db="EMBL/GenBank/DDBJ databases">
        <title>Koleobacter methoxysyntrophicus gen. nov., sp. nov., a novel anaerobic bacterium isolated from deep subsurface oil field and proposal of Koleobacterales ord. nov. in the phylum Firmicutes.</title>
        <authorList>
            <person name="Sakamoto S."/>
            <person name="Tamaki H."/>
        </authorList>
    </citation>
    <scope>NUCLEOTIDE SEQUENCE</scope>
    <source>
        <strain evidence="1">NRmbB1</strain>
    </source>
</reference>
<dbReference type="Pfam" id="PF07311">
    <property type="entry name" value="Dodecin"/>
    <property type="match status" value="1"/>
</dbReference>
<dbReference type="PANTHER" id="PTHR39324">
    <property type="entry name" value="CALCIUM DODECIN"/>
    <property type="match status" value="1"/>
</dbReference>
<dbReference type="Gene3D" id="3.30.1660.10">
    <property type="entry name" value="Flavin-binding protein dodecin"/>
    <property type="match status" value="1"/>
</dbReference>
<dbReference type="EMBL" id="CP059066">
    <property type="protein sequence ID" value="QSQ10088.1"/>
    <property type="molecule type" value="Genomic_DNA"/>
</dbReference>
<proteinExistence type="predicted"/>
<dbReference type="InterPro" id="IPR036694">
    <property type="entry name" value="Dodecin-like_sf"/>
</dbReference>
<protein>
    <submittedName>
        <fullName evidence="1">Dodecin</fullName>
    </submittedName>
</protein>
<keyword evidence="2" id="KW-1185">Reference proteome</keyword>
<evidence type="ECO:0000313" key="1">
    <source>
        <dbReference type="EMBL" id="QSQ10088.1"/>
    </source>
</evidence>
<dbReference type="Proteomes" id="UP000662904">
    <property type="component" value="Chromosome"/>
</dbReference>
<sequence length="68" mass="7459">MTVKVVELVGESDKSWEDAVQKAVADASKTIENIVGVEVLNNTATVENGKIVQYKSNIHVAFQVDDKR</sequence>
<dbReference type="InterPro" id="IPR025543">
    <property type="entry name" value="Dodecin-like"/>
</dbReference>
<evidence type="ECO:0000313" key="2">
    <source>
        <dbReference type="Proteomes" id="UP000662904"/>
    </source>
</evidence>
<organism evidence="1 2">
    <name type="scientific">Koleobacter methoxysyntrophicus</name>
    <dbReference type="NCBI Taxonomy" id="2751313"/>
    <lineage>
        <taxon>Bacteria</taxon>
        <taxon>Bacillati</taxon>
        <taxon>Bacillota</taxon>
        <taxon>Clostridia</taxon>
        <taxon>Koleobacterales</taxon>
        <taxon>Koleobacteraceae</taxon>
        <taxon>Koleobacter</taxon>
    </lineage>
</organism>
<gene>
    <name evidence="1" type="ORF">H0A61_02480</name>
</gene>